<dbReference type="Pfam" id="PF02517">
    <property type="entry name" value="Rce1-like"/>
    <property type="match status" value="1"/>
</dbReference>
<evidence type="ECO:0000256" key="1">
    <source>
        <dbReference type="SAM" id="Phobius"/>
    </source>
</evidence>
<dbReference type="InterPro" id="IPR003675">
    <property type="entry name" value="Rce1/LyrA-like_dom"/>
</dbReference>
<keyword evidence="4" id="KW-1185">Reference proteome</keyword>
<feature type="transmembrane region" description="Helical" evidence="1">
    <location>
        <begin position="96"/>
        <end position="117"/>
    </location>
</feature>
<evidence type="ECO:0000259" key="2">
    <source>
        <dbReference type="Pfam" id="PF02517"/>
    </source>
</evidence>
<dbReference type="RefSeq" id="WP_286354966.1">
    <property type="nucleotide sequence ID" value="NZ_AP027079.1"/>
</dbReference>
<feature type="transmembrane region" description="Helical" evidence="1">
    <location>
        <begin position="168"/>
        <end position="201"/>
    </location>
</feature>
<accession>A0ABN6UUB3</accession>
<dbReference type="Proteomes" id="UP001242010">
    <property type="component" value="Chromosome"/>
</dbReference>
<gene>
    <name evidence="3" type="ORF">GETHOR_04440</name>
</gene>
<evidence type="ECO:0000313" key="3">
    <source>
        <dbReference type="EMBL" id="BDU68343.1"/>
    </source>
</evidence>
<feature type="transmembrane region" description="Helical" evidence="1">
    <location>
        <begin position="20"/>
        <end position="43"/>
    </location>
</feature>
<name>A0ABN6UUB3_9BACT</name>
<sequence length="272" mass="28552">MTEAPSPAVSAPDAHRVNRAFAGVGAGLGLAAWYHLFTFPLGLASALVMKTHLRLGLFLGFLALLAVVPGVLWVATSAWGRQWRRALPLAAVSWGVLIWTALCVLAFIPLVVGWALIVDRLVGLPSLPNPMTSVGVLGLVLGAPLSEEVLCRGYGLARIRELAGDRRALLFTALVFALLHGSWVKLPGTFALGLFLGWLVLRTGSLWPAFVGHATNNGAVFALSRWGPAAALEAGHASWLLIVMLGAGGLACLAFLGSTRVRGRISGLSSSP</sequence>
<feature type="domain" description="CAAX prenyl protease 2/Lysostaphin resistance protein A-like" evidence="2">
    <location>
        <begin position="134"/>
        <end position="218"/>
    </location>
</feature>
<evidence type="ECO:0000313" key="4">
    <source>
        <dbReference type="Proteomes" id="UP001242010"/>
    </source>
</evidence>
<reference evidence="4" key="1">
    <citation type="journal article" date="2023" name="Int. J. Syst. Evol. Microbiol.">
        <title>Mesoterricola silvestris gen. nov., sp. nov., Mesoterricola sediminis sp. nov., Geothrix oryzae sp. nov., Geothrix edaphica sp. nov., Geothrix rubra sp. nov., and Geothrix limicola sp. nov., six novel members of Acidobacteriota isolated from soils.</title>
        <authorList>
            <person name="Itoh H."/>
            <person name="Sugisawa Y."/>
            <person name="Mise K."/>
            <person name="Xu Z."/>
            <person name="Kuniyasu M."/>
            <person name="Ushijima N."/>
            <person name="Kawano K."/>
            <person name="Kobayashi E."/>
            <person name="Shiratori Y."/>
            <person name="Masuda Y."/>
            <person name="Senoo K."/>
        </authorList>
    </citation>
    <scope>NUCLEOTIDE SEQUENCE [LARGE SCALE GENOMIC DNA]</scope>
    <source>
        <strain evidence="4">Red222</strain>
    </source>
</reference>
<dbReference type="EMBL" id="AP027079">
    <property type="protein sequence ID" value="BDU68343.1"/>
    <property type="molecule type" value="Genomic_DNA"/>
</dbReference>
<protein>
    <recommendedName>
        <fullName evidence="2">CAAX prenyl protease 2/Lysostaphin resistance protein A-like domain-containing protein</fullName>
    </recommendedName>
</protein>
<feature type="transmembrane region" description="Helical" evidence="1">
    <location>
        <begin position="55"/>
        <end position="76"/>
    </location>
</feature>
<feature type="transmembrane region" description="Helical" evidence="1">
    <location>
        <begin position="237"/>
        <end position="256"/>
    </location>
</feature>
<keyword evidence="1" id="KW-1133">Transmembrane helix</keyword>
<keyword evidence="1" id="KW-0472">Membrane</keyword>
<organism evidence="3 4">
    <name type="scientific">Geothrix oryzae</name>
    <dbReference type="NCBI Taxonomy" id="2927975"/>
    <lineage>
        <taxon>Bacteria</taxon>
        <taxon>Pseudomonadati</taxon>
        <taxon>Acidobacteriota</taxon>
        <taxon>Holophagae</taxon>
        <taxon>Holophagales</taxon>
        <taxon>Holophagaceae</taxon>
        <taxon>Geothrix</taxon>
    </lineage>
</organism>
<proteinExistence type="predicted"/>
<keyword evidence="1" id="KW-0812">Transmembrane</keyword>